<dbReference type="eggNOG" id="ENOG5032XJZ">
    <property type="taxonomic scope" value="Bacteria"/>
</dbReference>
<dbReference type="KEGG" id="sri:SELR_19520"/>
<feature type="region of interest" description="Disordered" evidence="1">
    <location>
        <begin position="209"/>
        <end position="255"/>
    </location>
</feature>
<dbReference type="PATRIC" id="fig|927704.6.peg.2026"/>
<protein>
    <submittedName>
        <fullName evidence="2">Uncharacterized protein</fullName>
    </submittedName>
</protein>
<proteinExistence type="predicted"/>
<feature type="compositionally biased region" description="Basic and acidic residues" evidence="1">
    <location>
        <begin position="217"/>
        <end position="242"/>
    </location>
</feature>
<sequence length="275" mass="31270">MRILRNITRQELDYYTSQPMAKKLNERIKRDGMTVPAQNTEKLDMFSTAEVDISSAGYELQQADKEKAAKEKTEETRIDFSVFRQGDSNKFVVSFDNADMVSRAVKQGYIEVENQRIDLSDDVKKQLLATSKQIQDMKKGVSLHNFLLHEAANARQSSDAMKEANDKMSRAMQTASRIMHGRKVSPADEKELMEFNKDLYAMAKNAAALEQHRRRRDDKEDDKISVDNEEARAREAEPKDYSVEEMSMPDSETQMTVSLEDGIGQVIDVGAGKEV</sequence>
<gene>
    <name evidence="2" type="ordered locus">SELR_19520</name>
</gene>
<name>I0GSC3_SELRL</name>
<dbReference type="HOGENOM" id="CLU_1011547_0_0_9"/>
<evidence type="ECO:0000313" key="3">
    <source>
        <dbReference type="Proteomes" id="UP000007887"/>
    </source>
</evidence>
<accession>I0GSC3</accession>
<dbReference type="AlphaFoldDB" id="I0GSC3"/>
<evidence type="ECO:0000313" key="2">
    <source>
        <dbReference type="EMBL" id="BAL83660.1"/>
    </source>
</evidence>
<reference evidence="2 3" key="1">
    <citation type="submission" date="2011-10" db="EMBL/GenBank/DDBJ databases">
        <title>Whole genome sequence of Selenomonas ruminantium subsp. lactilytica TAM6421.</title>
        <authorList>
            <person name="Oguchi A."/>
            <person name="Ankai A."/>
            <person name="Kaneko J."/>
            <person name="Yamada-Narita S."/>
            <person name="Fukui S."/>
            <person name="Takahashi M."/>
            <person name="Onodera T."/>
            <person name="Kojima S."/>
            <person name="Fushimi T."/>
            <person name="Abe N."/>
            <person name="Kamio Y."/>
            <person name="Yamazaki S."/>
            <person name="Fujita N."/>
        </authorList>
    </citation>
    <scope>NUCLEOTIDE SEQUENCE [LARGE SCALE GENOMIC DNA]</scope>
    <source>
        <strain evidence="3">NBRC 103574 / TAM6421</strain>
    </source>
</reference>
<dbReference type="RefSeq" id="WP_014425091.1">
    <property type="nucleotide sequence ID" value="NC_017068.1"/>
</dbReference>
<evidence type="ECO:0000256" key="1">
    <source>
        <dbReference type="SAM" id="MobiDB-lite"/>
    </source>
</evidence>
<organism evidence="2 3">
    <name type="scientific">Selenomonas ruminantium subsp. lactilytica (strain NBRC 103574 / TAM6421)</name>
    <dbReference type="NCBI Taxonomy" id="927704"/>
    <lineage>
        <taxon>Bacteria</taxon>
        <taxon>Bacillati</taxon>
        <taxon>Bacillota</taxon>
        <taxon>Negativicutes</taxon>
        <taxon>Selenomonadales</taxon>
        <taxon>Selenomonadaceae</taxon>
        <taxon>Selenomonas</taxon>
    </lineage>
</organism>
<dbReference type="EMBL" id="AP012292">
    <property type="protein sequence ID" value="BAL83660.1"/>
    <property type="molecule type" value="Genomic_DNA"/>
</dbReference>
<dbReference type="OrthoDB" id="2004219at2"/>
<dbReference type="Proteomes" id="UP000007887">
    <property type="component" value="Chromosome"/>
</dbReference>